<evidence type="ECO:0000313" key="4">
    <source>
        <dbReference type="WBParaSite" id="Gr19_v10_g10363.t1"/>
    </source>
</evidence>
<keyword evidence="2" id="KW-0472">Membrane</keyword>
<evidence type="ECO:0000256" key="1">
    <source>
        <dbReference type="SAM" id="MobiDB-lite"/>
    </source>
</evidence>
<dbReference type="AlphaFoldDB" id="A0A914GQX6"/>
<accession>A0A914GQX6</accession>
<name>A0A914GQX6_GLORO</name>
<reference evidence="4" key="1">
    <citation type="submission" date="2022-11" db="UniProtKB">
        <authorList>
            <consortium name="WormBaseParasite"/>
        </authorList>
    </citation>
    <scope>IDENTIFICATION</scope>
</reference>
<dbReference type="Proteomes" id="UP000887572">
    <property type="component" value="Unplaced"/>
</dbReference>
<feature type="compositionally biased region" description="Basic and acidic residues" evidence="1">
    <location>
        <begin position="8"/>
        <end position="23"/>
    </location>
</feature>
<keyword evidence="2" id="KW-0812">Transmembrane</keyword>
<dbReference type="WBParaSite" id="Gr19_v10_g10363.t1">
    <property type="protein sequence ID" value="Gr19_v10_g10363.t1"/>
    <property type="gene ID" value="Gr19_v10_g10363"/>
</dbReference>
<evidence type="ECO:0000313" key="3">
    <source>
        <dbReference type="Proteomes" id="UP000887572"/>
    </source>
</evidence>
<protein>
    <submittedName>
        <fullName evidence="4">Uncharacterized protein</fullName>
    </submittedName>
</protein>
<keyword evidence="2" id="KW-1133">Transmembrane helix</keyword>
<feature type="region of interest" description="Disordered" evidence="1">
    <location>
        <begin position="1"/>
        <end position="35"/>
    </location>
</feature>
<organism evidence="3 4">
    <name type="scientific">Globodera rostochiensis</name>
    <name type="common">Golden nematode worm</name>
    <name type="synonym">Heterodera rostochiensis</name>
    <dbReference type="NCBI Taxonomy" id="31243"/>
    <lineage>
        <taxon>Eukaryota</taxon>
        <taxon>Metazoa</taxon>
        <taxon>Ecdysozoa</taxon>
        <taxon>Nematoda</taxon>
        <taxon>Chromadorea</taxon>
        <taxon>Rhabditida</taxon>
        <taxon>Tylenchina</taxon>
        <taxon>Tylenchomorpha</taxon>
        <taxon>Tylenchoidea</taxon>
        <taxon>Heteroderidae</taxon>
        <taxon>Heteroderinae</taxon>
        <taxon>Globodera</taxon>
    </lineage>
</organism>
<proteinExistence type="predicted"/>
<feature type="transmembrane region" description="Helical" evidence="2">
    <location>
        <begin position="91"/>
        <end position="109"/>
    </location>
</feature>
<sequence length="111" mass="12629">MAEPMAAEMHENEENKSEAPVERTEDDEPEAIDKPLPVVTNLRAHQARARQALAEQAYTSLPHQNYKIHYHRPEVFSGHPFDSFSFRAHPMIVSFAYATVAMLVITKLAKK</sequence>
<evidence type="ECO:0000256" key="2">
    <source>
        <dbReference type="SAM" id="Phobius"/>
    </source>
</evidence>
<keyword evidence="3" id="KW-1185">Reference proteome</keyword>